<evidence type="ECO:0000313" key="1">
    <source>
        <dbReference type="EMBL" id="EIE18638.1"/>
    </source>
</evidence>
<dbReference type="KEGG" id="csl:COCSUDRAFT_34454"/>
<evidence type="ECO:0000313" key="2">
    <source>
        <dbReference type="Proteomes" id="UP000007264"/>
    </source>
</evidence>
<sequence length="55" mass="6107">MISTGPCQRGSVLWAESCAIWSIVGKFGMAVPLVLHVEFLALLQRACYYNALFNM</sequence>
<organism evidence="1 2">
    <name type="scientific">Coccomyxa subellipsoidea (strain C-169)</name>
    <name type="common">Green microalga</name>
    <dbReference type="NCBI Taxonomy" id="574566"/>
    <lineage>
        <taxon>Eukaryota</taxon>
        <taxon>Viridiplantae</taxon>
        <taxon>Chlorophyta</taxon>
        <taxon>core chlorophytes</taxon>
        <taxon>Trebouxiophyceae</taxon>
        <taxon>Trebouxiophyceae incertae sedis</taxon>
        <taxon>Coccomyxaceae</taxon>
        <taxon>Coccomyxa</taxon>
        <taxon>Coccomyxa subellipsoidea</taxon>
    </lineage>
</organism>
<reference evidence="1 2" key="1">
    <citation type="journal article" date="2012" name="Genome Biol.">
        <title>The genome of the polar eukaryotic microalga coccomyxa subellipsoidea reveals traits of cold adaptation.</title>
        <authorList>
            <person name="Blanc G."/>
            <person name="Agarkova I."/>
            <person name="Grimwood J."/>
            <person name="Kuo A."/>
            <person name="Brueggeman A."/>
            <person name="Dunigan D."/>
            <person name="Gurnon J."/>
            <person name="Ladunga I."/>
            <person name="Lindquist E."/>
            <person name="Lucas S."/>
            <person name="Pangilinan J."/>
            <person name="Proschold T."/>
            <person name="Salamov A."/>
            <person name="Schmutz J."/>
            <person name="Weeks D."/>
            <person name="Yamada T."/>
            <person name="Claverie J.M."/>
            <person name="Grigoriev I."/>
            <person name="Van Etten J."/>
            <person name="Lomsadze A."/>
            <person name="Borodovsky M."/>
        </authorList>
    </citation>
    <scope>NUCLEOTIDE SEQUENCE [LARGE SCALE GENOMIC DNA]</scope>
    <source>
        <strain evidence="1 2">C-169</strain>
    </source>
</reference>
<dbReference type="Proteomes" id="UP000007264">
    <property type="component" value="Unassembled WGS sequence"/>
</dbReference>
<dbReference type="AlphaFoldDB" id="I0YJR9"/>
<protein>
    <submittedName>
        <fullName evidence="1">Uncharacterized protein</fullName>
    </submittedName>
</protein>
<comment type="caution">
    <text evidence="1">The sequence shown here is derived from an EMBL/GenBank/DDBJ whole genome shotgun (WGS) entry which is preliminary data.</text>
</comment>
<dbReference type="EMBL" id="AGSI01000022">
    <property type="protein sequence ID" value="EIE18638.1"/>
    <property type="molecule type" value="Genomic_DNA"/>
</dbReference>
<proteinExistence type="predicted"/>
<dbReference type="RefSeq" id="XP_005643182.1">
    <property type="nucleotide sequence ID" value="XM_005643125.1"/>
</dbReference>
<keyword evidence="2" id="KW-1185">Reference proteome</keyword>
<name>I0YJR9_COCSC</name>
<dbReference type="GeneID" id="17036740"/>
<accession>I0YJR9</accession>
<gene>
    <name evidence="1" type="ORF">COCSUDRAFT_34454</name>
</gene>